<keyword evidence="3" id="KW-1185">Reference proteome</keyword>
<name>A0A1H9A937_9FLAO</name>
<organism evidence="2 3">
    <name type="scientific">Flavobacterium urocaniciphilum</name>
    <dbReference type="NCBI Taxonomy" id="1299341"/>
    <lineage>
        <taxon>Bacteria</taxon>
        <taxon>Pseudomonadati</taxon>
        <taxon>Bacteroidota</taxon>
        <taxon>Flavobacteriia</taxon>
        <taxon>Flavobacteriales</taxon>
        <taxon>Flavobacteriaceae</taxon>
        <taxon>Flavobacterium</taxon>
    </lineage>
</organism>
<dbReference type="Proteomes" id="UP000198648">
    <property type="component" value="Unassembled WGS sequence"/>
</dbReference>
<reference evidence="2 3" key="1">
    <citation type="submission" date="2016-10" db="EMBL/GenBank/DDBJ databases">
        <authorList>
            <person name="de Groot N.N."/>
        </authorList>
    </citation>
    <scope>NUCLEOTIDE SEQUENCE [LARGE SCALE GENOMIC DNA]</scope>
    <source>
        <strain evidence="2 3">DSM 27078</strain>
    </source>
</reference>
<evidence type="ECO:0000313" key="2">
    <source>
        <dbReference type="EMBL" id="SEP73179.1"/>
    </source>
</evidence>
<evidence type="ECO:0000313" key="3">
    <source>
        <dbReference type="Proteomes" id="UP000198648"/>
    </source>
</evidence>
<keyword evidence="1" id="KW-1133">Transmembrane helix</keyword>
<protein>
    <submittedName>
        <fullName evidence="2">Uncharacterized protein</fullName>
    </submittedName>
</protein>
<feature type="transmembrane region" description="Helical" evidence="1">
    <location>
        <begin position="34"/>
        <end position="54"/>
    </location>
</feature>
<feature type="transmembrane region" description="Helical" evidence="1">
    <location>
        <begin position="6"/>
        <end position="22"/>
    </location>
</feature>
<gene>
    <name evidence="2" type="ORF">SAMN05444005_10224</name>
</gene>
<proteinExistence type="predicted"/>
<keyword evidence="1" id="KW-0472">Membrane</keyword>
<accession>A0A1H9A937</accession>
<dbReference type="STRING" id="1299341.SAMN05444005_10224"/>
<dbReference type="AlphaFoldDB" id="A0A1H9A937"/>
<sequence length="91" mass="11179">MEFYFFSFLFLLLTTFLSYFVLKTVSKTKKENLGFWFLFVLTLKTILFYAFLHYVLLKNIEFNFDYKIFVCSLYMIFVVFEVYFVSKLLKN</sequence>
<evidence type="ECO:0000256" key="1">
    <source>
        <dbReference type="SAM" id="Phobius"/>
    </source>
</evidence>
<keyword evidence="1" id="KW-0812">Transmembrane</keyword>
<dbReference type="EMBL" id="FOEI01000002">
    <property type="protein sequence ID" value="SEP73179.1"/>
    <property type="molecule type" value="Genomic_DNA"/>
</dbReference>
<feature type="transmembrane region" description="Helical" evidence="1">
    <location>
        <begin position="66"/>
        <end position="85"/>
    </location>
</feature>